<keyword evidence="2" id="KW-1133">Transmembrane helix</keyword>
<dbReference type="InterPro" id="IPR051203">
    <property type="entry name" value="Polysaccharide_Synthase-Rel"/>
</dbReference>
<gene>
    <name evidence="4" type="ORF">N5I32_14185</name>
</gene>
<dbReference type="CDD" id="cd05237">
    <property type="entry name" value="UDP_invert_4-6DH_SDR_e"/>
    <property type="match status" value="1"/>
</dbReference>
<evidence type="ECO:0000313" key="4">
    <source>
        <dbReference type="EMBL" id="MCT8330670.1"/>
    </source>
</evidence>
<dbReference type="InterPro" id="IPR003869">
    <property type="entry name" value="Polysac_CapD-like"/>
</dbReference>
<dbReference type="Proteomes" id="UP001205601">
    <property type="component" value="Unassembled WGS sequence"/>
</dbReference>
<keyword evidence="2" id="KW-0812">Transmembrane</keyword>
<sequence>MRQDDRHVRFARSGWPRAAEAVSAVAPAFLTPAGPGQVAFALAGLAILAGLALAAGEGQPPAFRRRIAGGLLLLGAGPSAGMLLGGSGGGDGSVLAAATYLLLSALTLPAALSVREPAPTRPEAEAILGRRSIAPVLPPDAPFRGRSILVTGAGGSIGSEICRQVIRLAPARLVLFDLSEAALYDVLQRLRGWPGSENVDFVPVIGSVTDGDTVLSVLRGHRVDVVLHAAAYKHVPLIEHNPRAGLVANALGTQTIARLAREAGVARFVLISTDKAVQPASALGVSKFLAECAVLDLAARPASTVFSVVRFGNVYGSSGSVVPLFLDQIARGGPVTVTDPEATRYFMTVKEAVGLVLASAALAEGGEVYVLDMGEPIAIGELARRLIAAAAPRGVRIPIEITGLRPGEKKRESLSFPGALAPTAVRGIWRAADPRPSQIEIAAAFRDLRRVLSGDDAMVHAFVARWRAAPEVRAALSRELAL</sequence>
<evidence type="ECO:0000256" key="1">
    <source>
        <dbReference type="ARBA" id="ARBA00007430"/>
    </source>
</evidence>
<organism evidence="4 5">
    <name type="scientific">Albidovulum sediminis</name>
    <dbReference type="NCBI Taxonomy" id="3066345"/>
    <lineage>
        <taxon>Bacteria</taxon>
        <taxon>Pseudomonadati</taxon>
        <taxon>Pseudomonadota</taxon>
        <taxon>Alphaproteobacteria</taxon>
        <taxon>Rhodobacterales</taxon>
        <taxon>Paracoccaceae</taxon>
        <taxon>Albidovulum</taxon>
    </lineage>
</organism>
<dbReference type="PANTHER" id="PTHR43318">
    <property type="entry name" value="UDP-N-ACETYLGLUCOSAMINE 4,6-DEHYDRATASE"/>
    <property type="match status" value="1"/>
</dbReference>
<dbReference type="Gene3D" id="3.40.50.720">
    <property type="entry name" value="NAD(P)-binding Rossmann-like Domain"/>
    <property type="match status" value="1"/>
</dbReference>
<feature type="transmembrane region" description="Helical" evidence="2">
    <location>
        <begin position="38"/>
        <end position="55"/>
    </location>
</feature>
<dbReference type="EMBL" id="JAOCQF010000002">
    <property type="protein sequence ID" value="MCT8330670.1"/>
    <property type="molecule type" value="Genomic_DNA"/>
</dbReference>
<keyword evidence="2" id="KW-0472">Membrane</keyword>
<evidence type="ECO:0000259" key="3">
    <source>
        <dbReference type="Pfam" id="PF02719"/>
    </source>
</evidence>
<dbReference type="PANTHER" id="PTHR43318:SF1">
    <property type="entry name" value="POLYSACCHARIDE BIOSYNTHESIS PROTEIN EPSC-RELATED"/>
    <property type="match status" value="1"/>
</dbReference>
<feature type="transmembrane region" description="Helical" evidence="2">
    <location>
        <begin position="67"/>
        <end position="86"/>
    </location>
</feature>
<name>A0ABT2NP09_9RHOB</name>
<feature type="domain" description="Polysaccharide biosynthesis protein CapD-like" evidence="3">
    <location>
        <begin position="148"/>
        <end position="415"/>
    </location>
</feature>
<accession>A0ABT2NP09</accession>
<comment type="caution">
    <text evidence="4">The sequence shown here is derived from an EMBL/GenBank/DDBJ whole genome shotgun (WGS) entry which is preliminary data.</text>
</comment>
<protein>
    <submittedName>
        <fullName evidence="4">Polysaccharide biosynthesis protein</fullName>
    </submittedName>
</protein>
<dbReference type="SUPFAM" id="SSF51735">
    <property type="entry name" value="NAD(P)-binding Rossmann-fold domains"/>
    <property type="match status" value="1"/>
</dbReference>
<keyword evidence="5" id="KW-1185">Reference proteome</keyword>
<comment type="similarity">
    <text evidence="1">Belongs to the polysaccharide synthase family.</text>
</comment>
<reference evidence="5" key="1">
    <citation type="submission" date="2023-07" db="EMBL/GenBank/DDBJ databases">
        <title>Defluviimonas sediminis sp. nov., isolated from mangrove sediment.</title>
        <authorList>
            <person name="Liu L."/>
            <person name="Li J."/>
            <person name="Huang Y."/>
            <person name="Pan J."/>
            <person name="Li M."/>
        </authorList>
    </citation>
    <scope>NUCLEOTIDE SEQUENCE [LARGE SCALE GENOMIC DNA]</scope>
    <source>
        <strain evidence="5">FT324</strain>
    </source>
</reference>
<dbReference type="InterPro" id="IPR036291">
    <property type="entry name" value="NAD(P)-bd_dom_sf"/>
</dbReference>
<proteinExistence type="inferred from homology"/>
<dbReference type="Pfam" id="PF02719">
    <property type="entry name" value="Polysacc_synt_2"/>
    <property type="match status" value="1"/>
</dbReference>
<evidence type="ECO:0000256" key="2">
    <source>
        <dbReference type="SAM" id="Phobius"/>
    </source>
</evidence>
<evidence type="ECO:0000313" key="5">
    <source>
        <dbReference type="Proteomes" id="UP001205601"/>
    </source>
</evidence>
<dbReference type="RefSeq" id="WP_261496527.1">
    <property type="nucleotide sequence ID" value="NZ_JAOCQF010000002.1"/>
</dbReference>